<evidence type="ECO:0000313" key="3">
    <source>
        <dbReference type="EMBL" id="OAJ64444.1"/>
    </source>
</evidence>
<dbReference type="Proteomes" id="UP000078116">
    <property type="component" value="Unassembled WGS sequence"/>
</dbReference>
<comment type="similarity">
    <text evidence="1">Belongs to the UPF0276 family.</text>
</comment>
<name>A0A1A9NE69_9BURK</name>
<dbReference type="InterPro" id="IPR036237">
    <property type="entry name" value="Xyl_isomerase-like_sf"/>
</dbReference>
<dbReference type="HAMAP" id="MF_00697">
    <property type="entry name" value="UPF0276"/>
    <property type="match status" value="1"/>
</dbReference>
<comment type="caution">
    <text evidence="3">The sequence shown here is derived from an EMBL/GenBank/DDBJ whole genome shotgun (WGS) entry which is preliminary data.</text>
</comment>
<evidence type="ECO:0000313" key="5">
    <source>
        <dbReference type="Proteomes" id="UP000078116"/>
    </source>
</evidence>
<dbReference type="SUPFAM" id="SSF51658">
    <property type="entry name" value="Xylose isomerase-like"/>
    <property type="match status" value="1"/>
</dbReference>
<dbReference type="Proteomes" id="UP000077961">
    <property type="component" value="Unassembled WGS sequence"/>
</dbReference>
<dbReference type="RefSeq" id="WP_064265621.1">
    <property type="nucleotide sequence ID" value="NZ_LXJZ01000040.1"/>
</dbReference>
<dbReference type="EMBL" id="LXJZ01000040">
    <property type="protein sequence ID" value="OAJ62783.1"/>
    <property type="molecule type" value="Genomic_DNA"/>
</dbReference>
<dbReference type="STRING" id="1462993.A6V36_20660"/>
<evidence type="ECO:0000256" key="1">
    <source>
        <dbReference type="HAMAP-Rule" id="MF_00697"/>
    </source>
</evidence>
<dbReference type="PANTHER" id="PTHR42194">
    <property type="entry name" value="UPF0276 PROTEIN HI_1600"/>
    <property type="match status" value="1"/>
</dbReference>
<evidence type="ECO:0000313" key="2">
    <source>
        <dbReference type="EMBL" id="OAJ62783.1"/>
    </source>
</evidence>
<keyword evidence="4" id="KW-1185">Reference proteome</keyword>
<proteinExistence type="inferred from homology"/>
<dbReference type="EMBL" id="LXKA01000109">
    <property type="protein sequence ID" value="OAJ64444.1"/>
    <property type="molecule type" value="Genomic_DNA"/>
</dbReference>
<gene>
    <name evidence="2" type="ORF">A6V36_20660</name>
    <name evidence="3" type="ORF">A6V37_19685</name>
</gene>
<dbReference type="PANTHER" id="PTHR42194:SF1">
    <property type="entry name" value="UPF0276 PROTEIN HI_1600"/>
    <property type="match status" value="1"/>
</dbReference>
<dbReference type="Gene3D" id="3.20.20.150">
    <property type="entry name" value="Divalent-metal-dependent TIM barrel enzymes"/>
    <property type="match status" value="1"/>
</dbReference>
<dbReference type="NCBIfam" id="NF003818">
    <property type="entry name" value="PRK05409.1"/>
    <property type="match status" value="1"/>
</dbReference>
<dbReference type="AlphaFoldDB" id="A0A1A9NE69"/>
<protein>
    <recommendedName>
        <fullName evidence="1">UPF0276 protein A6V36_20660</fullName>
    </recommendedName>
</protein>
<sequence length="296" mass="32578">MDAASAASQSAHGLIPACAGVGLRFRHHREVVEGRPPAAWFEVHTENYMGGGSAPGYLDAIRRDYPISLHGVGLSLGSAEGMDVRHLERVRDVIGRVEPGLVSEHLSWSISGGIYLADLLPLPMTEEALSIVCMHVDQTQTHLQRRISLENPSTYLRLRHSTIPEWDFLAEVARRTGCGILCDVNNIYVSASNHGWNALAYLDALPPDSVTEVHLAGHSVRQLDQGQTIRIDDHGSRVAPPVWDLFEEALKRFGPVPTLIEWDTDVPALEVLMEEAAIAEAAIERQRNDNLFTYAA</sequence>
<evidence type="ECO:0000313" key="4">
    <source>
        <dbReference type="Proteomes" id="UP000077961"/>
    </source>
</evidence>
<organism evidence="3 5">
    <name type="scientific">Paraburkholderia ginsengiterrae</name>
    <dbReference type="NCBI Taxonomy" id="1462993"/>
    <lineage>
        <taxon>Bacteria</taxon>
        <taxon>Pseudomonadati</taxon>
        <taxon>Pseudomonadota</taxon>
        <taxon>Betaproteobacteria</taxon>
        <taxon>Burkholderiales</taxon>
        <taxon>Burkholderiaceae</taxon>
        <taxon>Paraburkholderia</taxon>
    </lineage>
</organism>
<dbReference type="Pfam" id="PF05114">
    <property type="entry name" value="MbnB_TglH_ChrH"/>
    <property type="match status" value="1"/>
</dbReference>
<reference evidence="4 5" key="1">
    <citation type="submission" date="2016-04" db="EMBL/GenBank/DDBJ databases">
        <title>Reclassification of Paraburkholderia panaciterrae (Farh et al. 2015) Dobritsa &amp; Samadpour 2016 as a later homotypic synonym of Paraburkholderia ginsengiterrae (Farh et al. 2015) Dobritsa &amp; Samadpour 2016.</title>
        <authorList>
            <person name="Dobritsa A.P."/>
            <person name="Kutumbaka K."/>
            <person name="Samadpour M."/>
        </authorList>
    </citation>
    <scope>NUCLEOTIDE SEQUENCE [LARGE SCALE GENOMIC DNA]</scope>
    <source>
        <strain evidence="3 5">DCY85</strain>
        <strain evidence="2 4">DCY85-1</strain>
    </source>
</reference>
<dbReference type="OrthoDB" id="9763101at2"/>
<dbReference type="InterPro" id="IPR007801">
    <property type="entry name" value="MbnB/TglH/ChrH"/>
</dbReference>
<accession>A0A1A9NE69</accession>